<dbReference type="InterPro" id="IPR052302">
    <property type="entry name" value="Neurotrophin_rcpt-DD"/>
</dbReference>
<feature type="compositionally biased region" description="Low complexity" evidence="28">
    <location>
        <begin position="364"/>
        <end position="375"/>
    </location>
</feature>
<comment type="caution">
    <text evidence="27">Lacks conserved residue(s) required for the propagation of feature annotation.</text>
</comment>
<dbReference type="SMART" id="SM00005">
    <property type="entry name" value="DEATH"/>
    <property type="match status" value="1"/>
</dbReference>
<evidence type="ECO:0000256" key="22">
    <source>
        <dbReference type="ARBA" id="ARBA00072356"/>
    </source>
</evidence>
<feature type="repeat" description="TNFR-Cys" evidence="27">
    <location>
        <begin position="58"/>
        <end position="99"/>
    </location>
</feature>
<feature type="disulfide bond" evidence="27">
    <location>
        <begin position="162"/>
        <end position="180"/>
    </location>
</feature>
<keyword evidence="18 27" id="KW-1015">Disulfide bond</keyword>
<dbReference type="SUPFAM" id="SSF57586">
    <property type="entry name" value="TNF receptor-like"/>
    <property type="match status" value="3"/>
</dbReference>
<feature type="disulfide bond" evidence="27">
    <location>
        <begin position="81"/>
        <end position="99"/>
    </location>
</feature>
<feature type="region of interest" description="Disordered" evidence="28">
    <location>
        <begin position="338"/>
        <end position="456"/>
    </location>
</feature>
<feature type="domain" description="TNFR-Cys" evidence="32">
    <location>
        <begin position="140"/>
        <end position="180"/>
    </location>
</feature>
<feature type="region of interest" description="Disordered" evidence="28">
    <location>
        <begin position="597"/>
        <end position="682"/>
    </location>
</feature>
<dbReference type="PROSITE" id="PS50017">
    <property type="entry name" value="DEATH_DOMAIN"/>
    <property type="match status" value="1"/>
</dbReference>
<name>A0AAN7RTN0_MYCAM</name>
<dbReference type="GO" id="GO:0006915">
    <property type="term" value="P:apoptotic process"/>
    <property type="evidence" value="ECO:0007669"/>
    <property type="project" value="UniProtKB-KW"/>
</dbReference>
<dbReference type="InterPro" id="IPR011029">
    <property type="entry name" value="DEATH-like_dom_sf"/>
</dbReference>
<dbReference type="EMBL" id="JAUNZN010000024">
    <property type="protein sequence ID" value="KAK4808606.1"/>
    <property type="molecule type" value="Genomic_DNA"/>
</dbReference>
<feature type="transmembrane region" description="Helical" evidence="29">
    <location>
        <begin position="569"/>
        <end position="589"/>
    </location>
</feature>
<dbReference type="GO" id="GO:0048511">
    <property type="term" value="P:rhythmic process"/>
    <property type="evidence" value="ECO:0007669"/>
    <property type="project" value="UniProtKB-KW"/>
</dbReference>
<dbReference type="Proteomes" id="UP001333110">
    <property type="component" value="Unassembled WGS sequence"/>
</dbReference>
<feature type="disulfide bond" evidence="27">
    <location>
        <begin position="159"/>
        <end position="172"/>
    </location>
</feature>
<dbReference type="PANTHER" id="PTHR46605:SF3">
    <property type="entry name" value="TUMOR NECROSIS FACTOR RECEPTOR SUPERFAMILY MEMBER 16"/>
    <property type="match status" value="1"/>
</dbReference>
<dbReference type="FunFam" id="2.10.50.10:FF:000027">
    <property type="entry name" value="tumor necrosis factor receptor superfamily member 16"/>
    <property type="match status" value="1"/>
</dbReference>
<evidence type="ECO:0000256" key="28">
    <source>
        <dbReference type="SAM" id="MobiDB-lite"/>
    </source>
</evidence>
<feature type="repeat" description="TNFR-Cys" evidence="27">
    <location>
        <begin position="100"/>
        <end position="138"/>
    </location>
</feature>
<keyword evidence="6" id="KW-1003">Cell membrane</keyword>
<dbReference type="FunFam" id="2.10.50.10:FF:000012">
    <property type="entry name" value="tumor necrosis factor receptor superfamily member 16"/>
    <property type="match status" value="1"/>
</dbReference>
<dbReference type="Gene3D" id="1.10.533.10">
    <property type="entry name" value="Death Domain, Fas"/>
    <property type="match status" value="1"/>
</dbReference>
<evidence type="ECO:0000256" key="3">
    <source>
        <dbReference type="ARBA" id="ARBA00004552"/>
    </source>
</evidence>
<keyword evidence="21" id="KW-0966">Cell projection</keyword>
<dbReference type="GO" id="GO:0005886">
    <property type="term" value="C:plasma membrane"/>
    <property type="evidence" value="ECO:0007669"/>
    <property type="project" value="UniProtKB-SubCell"/>
</dbReference>
<dbReference type="InterPro" id="IPR034046">
    <property type="entry name" value="TNFRSF16_N"/>
</dbReference>
<keyword evidence="19" id="KW-0675">Receptor</keyword>
<keyword evidence="16" id="KW-0090">Biological rhythms</keyword>
<dbReference type="GO" id="GO:0005035">
    <property type="term" value="F:death receptor activity"/>
    <property type="evidence" value="ECO:0007669"/>
    <property type="project" value="TreeGrafter"/>
</dbReference>
<evidence type="ECO:0000256" key="20">
    <source>
        <dbReference type="ARBA" id="ARBA00023180"/>
    </source>
</evidence>
<dbReference type="Gene3D" id="6.10.250.1780">
    <property type="match status" value="1"/>
</dbReference>
<feature type="domain" description="TNFR-Cys" evidence="32">
    <location>
        <begin position="100"/>
        <end position="138"/>
    </location>
</feature>
<keyword evidence="10 30" id="KW-0732">Signal</keyword>
<dbReference type="PRINTS" id="PR01966">
    <property type="entry name" value="TNFACTORR16"/>
</dbReference>
<dbReference type="GO" id="GO:0015026">
    <property type="term" value="F:coreceptor activity"/>
    <property type="evidence" value="ECO:0007669"/>
    <property type="project" value="TreeGrafter"/>
</dbReference>
<proteinExistence type="predicted"/>
<evidence type="ECO:0000256" key="14">
    <source>
        <dbReference type="ARBA" id="ARBA00022989"/>
    </source>
</evidence>
<evidence type="ECO:0000256" key="16">
    <source>
        <dbReference type="ARBA" id="ARBA00023108"/>
    </source>
</evidence>
<feature type="disulfide bond" evidence="27">
    <location>
        <begin position="120"/>
        <end position="138"/>
    </location>
</feature>
<dbReference type="SMART" id="SM00208">
    <property type="entry name" value="TNFR"/>
    <property type="match status" value="4"/>
</dbReference>
<feature type="disulfide bond" evidence="27">
    <location>
        <begin position="141"/>
        <end position="156"/>
    </location>
</feature>
<evidence type="ECO:0000256" key="23">
    <source>
        <dbReference type="ARBA" id="ARBA00076891"/>
    </source>
</evidence>
<keyword evidence="15" id="KW-0770">Synapse</keyword>
<feature type="compositionally biased region" description="Basic and acidic residues" evidence="28">
    <location>
        <begin position="207"/>
        <end position="217"/>
    </location>
</feature>
<sequence length="769" mass="81093">MAGLLPLLLLLLPAGPAWGSKDKCPTKMYTTSGECCKACNLGEGVVQPCGVNQTVCEPCLDSVTYSDTVSATEPCKPCTQCVGLQSMSAPCVESDDAVCRCAYGYYQDEASGSCKECRVCEVGFGLMFPCQDSQDTVCEECPEGTFSSEANFVDPCLPCTTCEENEVMVKECTAISDAECRGTSSAELLAGRCRGCKHPAGWLSVSRHSEQSREVHRSRTPRSPPPEPSSGGNLAAHGFLMGINCPEELGNSRPCSPGGLGAQGKGESIVHRQQPPAMPARTPLLCAAPQGAAGLLTAGVTPSRSWAVAAWFPAPSPAREKRALSRLPLIHSAGAAGATPFKGSSKWSHKSRSTGPALLAGSGAPPETAVAATEAPLRKGSGVRPGAVAGRTSRARRQLPAVAPAPSSLGRRTWRSPTRLPASGRRTSPWRGVGWGGGLGGSRHQRRGWGSHRNGVAPNWGRAGRVRSCRRGPGKGQIQAPVLLAADEPAPCELRRQLGCLPWVPVQTCDLHPRWTTHTPSLVGSDSPEPVTRDPFNTEVMPSTLADTVTTIMGSSQPVVSRGTADNLIPVYCSILAAVVVGLVAYIAFKRWNNCKQNKQGANNRPVNQTPSPEGEKLHSDSGISVDSQSLHDQQPPSQSTQGPGRVKRVLQGGQGCPGDGSNAASSFPAPKGDGNLYANLPPSKKEEVEKLLGSSAEETWRQLAGELGYKEDLIDSFTREESPARALLADWSSKETATLDALLAALRKIQRGDIAESLYSESTATSPV</sequence>
<dbReference type="InterPro" id="IPR000488">
    <property type="entry name" value="Death_dom"/>
</dbReference>
<evidence type="ECO:0000256" key="9">
    <source>
        <dbReference type="ARBA" id="ARBA00022703"/>
    </source>
</evidence>
<dbReference type="GO" id="GO:0048406">
    <property type="term" value="F:nerve growth factor binding"/>
    <property type="evidence" value="ECO:0007669"/>
    <property type="project" value="TreeGrafter"/>
</dbReference>
<dbReference type="CDD" id="cd08311">
    <property type="entry name" value="Death_p75NR"/>
    <property type="match status" value="1"/>
</dbReference>
<comment type="caution">
    <text evidence="33">The sequence shown here is derived from an EMBL/GenBank/DDBJ whole genome shotgun (WGS) entry which is preliminary data.</text>
</comment>
<dbReference type="Pfam" id="PF00531">
    <property type="entry name" value="Death"/>
    <property type="match status" value="1"/>
</dbReference>
<feature type="compositionally biased region" description="Polar residues" evidence="28">
    <location>
        <begin position="597"/>
        <end position="612"/>
    </location>
</feature>
<evidence type="ECO:0000256" key="15">
    <source>
        <dbReference type="ARBA" id="ARBA00023018"/>
    </source>
</evidence>
<evidence type="ECO:0000259" key="32">
    <source>
        <dbReference type="PROSITE" id="PS50050"/>
    </source>
</evidence>
<evidence type="ECO:0000256" key="27">
    <source>
        <dbReference type="PROSITE-ProRule" id="PRU00206"/>
    </source>
</evidence>
<evidence type="ECO:0000256" key="12">
    <source>
        <dbReference type="ARBA" id="ARBA00022782"/>
    </source>
</evidence>
<feature type="compositionally biased region" description="Polar residues" evidence="28">
    <location>
        <begin position="622"/>
        <end position="633"/>
    </location>
</feature>
<dbReference type="GO" id="GO:0007399">
    <property type="term" value="P:nervous system development"/>
    <property type="evidence" value="ECO:0007669"/>
    <property type="project" value="UniProtKB-KW"/>
</dbReference>
<evidence type="ECO:0000256" key="19">
    <source>
        <dbReference type="ARBA" id="ARBA00023170"/>
    </source>
</evidence>
<accession>A0AAN7RTN0</accession>
<keyword evidence="20" id="KW-0325">Glycoprotein</keyword>
<feature type="disulfide bond" evidence="27">
    <location>
        <begin position="117"/>
        <end position="130"/>
    </location>
</feature>
<protein>
    <recommendedName>
        <fullName evidence="22">Tumor necrosis factor receptor superfamily member 16</fullName>
    </recommendedName>
    <alternativeName>
        <fullName evidence="25">Low affinity neurotrophin receptor p75NTR</fullName>
    </alternativeName>
    <alternativeName>
        <fullName evidence="23">Low-affinity nerve growth factor receptor</fullName>
    </alternativeName>
    <alternativeName>
        <fullName evidence="24">Low-affinity nerve growth factor receptor p75NGFR</fullName>
    </alternativeName>
    <alternativeName>
        <fullName evidence="26">Low-affinity nerve growth factor receptor p75NGR</fullName>
    </alternativeName>
</protein>
<dbReference type="PROSITE" id="PS50050">
    <property type="entry name" value="TNFR_NGFR_2"/>
    <property type="match status" value="3"/>
</dbReference>
<evidence type="ECO:0000256" key="1">
    <source>
        <dbReference type="ARBA" id="ARBA00004251"/>
    </source>
</evidence>
<evidence type="ECO:0000256" key="26">
    <source>
        <dbReference type="ARBA" id="ARBA00082477"/>
    </source>
</evidence>
<evidence type="ECO:0000256" key="21">
    <source>
        <dbReference type="ARBA" id="ARBA00023273"/>
    </source>
</evidence>
<dbReference type="PROSITE" id="PS00652">
    <property type="entry name" value="TNFR_NGFR_1"/>
    <property type="match status" value="2"/>
</dbReference>
<evidence type="ECO:0000256" key="11">
    <source>
        <dbReference type="ARBA" id="ARBA00022737"/>
    </source>
</evidence>
<keyword evidence="14 29" id="KW-1133">Transmembrane helix</keyword>
<dbReference type="GO" id="GO:0043197">
    <property type="term" value="C:dendritic spine"/>
    <property type="evidence" value="ECO:0007669"/>
    <property type="project" value="UniProtKB-SubCell"/>
</dbReference>
<keyword evidence="5" id="KW-0217">Developmental protein</keyword>
<feature type="compositionally biased region" description="Low complexity" evidence="28">
    <location>
        <begin position="634"/>
        <end position="645"/>
    </location>
</feature>
<dbReference type="FunFam" id="2.10.50.10:FF:000013">
    <property type="entry name" value="Tumor necrosis factor receptor superfamily member 16"/>
    <property type="match status" value="1"/>
</dbReference>
<feature type="repeat" description="TNFR-Cys" evidence="27">
    <location>
        <begin position="140"/>
        <end position="180"/>
    </location>
</feature>
<evidence type="ECO:0000256" key="25">
    <source>
        <dbReference type="ARBA" id="ARBA00082302"/>
    </source>
</evidence>
<keyword evidence="12" id="KW-0221">Differentiation</keyword>
<dbReference type="Pfam" id="PF00020">
    <property type="entry name" value="TNFR_c6"/>
    <property type="match status" value="3"/>
</dbReference>
<evidence type="ECO:0000256" key="2">
    <source>
        <dbReference type="ARBA" id="ARBA00004484"/>
    </source>
</evidence>
<keyword evidence="17 29" id="KW-0472">Membrane</keyword>
<evidence type="ECO:0000259" key="31">
    <source>
        <dbReference type="PROSITE" id="PS50017"/>
    </source>
</evidence>
<feature type="signal peptide" evidence="30">
    <location>
        <begin position="1"/>
        <end position="19"/>
    </location>
</feature>
<comment type="subcellular location">
    <subcellularLocation>
        <location evidence="1">Cell membrane</location>
        <topology evidence="1">Single-pass type I membrane protein</topology>
    </subcellularLocation>
    <subcellularLocation>
        <location evidence="3">Cell projection</location>
        <location evidence="3">Dendritic spine</location>
    </subcellularLocation>
    <subcellularLocation>
        <location evidence="4">Cell projection</location>
        <location evidence="4">Growth cone</location>
    </subcellularLocation>
    <subcellularLocation>
        <location evidence="2">Perikaryon</location>
    </subcellularLocation>
</comment>
<dbReference type="Pfam" id="PF18422">
    <property type="entry name" value="TNFR_16_TM"/>
    <property type="match status" value="1"/>
</dbReference>
<dbReference type="GO" id="GO:0009986">
    <property type="term" value="C:cell surface"/>
    <property type="evidence" value="ECO:0007669"/>
    <property type="project" value="TreeGrafter"/>
</dbReference>
<evidence type="ECO:0000256" key="8">
    <source>
        <dbReference type="ARBA" id="ARBA00022692"/>
    </source>
</evidence>
<evidence type="ECO:0000256" key="18">
    <source>
        <dbReference type="ARBA" id="ARBA00023157"/>
    </source>
</evidence>
<dbReference type="PANTHER" id="PTHR46605">
    <property type="entry name" value="TUMOR NECROSIS FACTOR RECEPTOR"/>
    <property type="match status" value="1"/>
</dbReference>
<gene>
    <name evidence="33" type="ORF">QYF61_012676</name>
</gene>
<reference evidence="33 34" key="1">
    <citation type="journal article" date="2023" name="J. Hered.">
        <title>Chromosome-level genome of the wood stork (Mycteria americana) provides insight into avian chromosome evolution.</title>
        <authorList>
            <person name="Flamio R. Jr."/>
            <person name="Ramstad K.M."/>
        </authorList>
    </citation>
    <scope>NUCLEOTIDE SEQUENCE [LARGE SCALE GENOMIC DNA]</scope>
    <source>
        <strain evidence="33">JAX WOST 10</strain>
    </source>
</reference>
<dbReference type="InterPro" id="IPR022325">
    <property type="entry name" value="TNFR_16"/>
</dbReference>
<evidence type="ECO:0000256" key="30">
    <source>
        <dbReference type="SAM" id="SignalP"/>
    </source>
</evidence>
<dbReference type="GO" id="GO:0007266">
    <property type="term" value="P:Rho protein signal transduction"/>
    <property type="evidence" value="ECO:0007669"/>
    <property type="project" value="TreeGrafter"/>
</dbReference>
<evidence type="ECO:0000256" key="7">
    <source>
        <dbReference type="ARBA" id="ARBA00022553"/>
    </source>
</evidence>
<feature type="chain" id="PRO_5043001384" description="Tumor necrosis factor receptor superfamily member 16" evidence="30">
    <location>
        <begin position="20"/>
        <end position="769"/>
    </location>
</feature>
<feature type="disulfide bond" evidence="27">
    <location>
        <begin position="78"/>
        <end position="91"/>
    </location>
</feature>
<dbReference type="InterPro" id="IPR001368">
    <property type="entry name" value="TNFR/NGFR_Cys_rich_reg"/>
</dbReference>
<evidence type="ECO:0000256" key="4">
    <source>
        <dbReference type="ARBA" id="ARBA00004624"/>
    </source>
</evidence>
<dbReference type="CDD" id="cd13416">
    <property type="entry name" value="TNFRSF16"/>
    <property type="match status" value="1"/>
</dbReference>
<keyword evidence="8 29" id="KW-0812">Transmembrane</keyword>
<dbReference type="GO" id="GO:0030154">
    <property type="term" value="P:cell differentiation"/>
    <property type="evidence" value="ECO:0007669"/>
    <property type="project" value="UniProtKB-KW"/>
</dbReference>
<evidence type="ECO:0000256" key="13">
    <source>
        <dbReference type="ARBA" id="ARBA00022902"/>
    </source>
</evidence>
<evidence type="ECO:0000256" key="6">
    <source>
        <dbReference type="ARBA" id="ARBA00022475"/>
    </source>
</evidence>
<keyword evidence="7" id="KW-0597">Phosphoprotein</keyword>
<keyword evidence="13" id="KW-0524">Neurogenesis</keyword>
<dbReference type="InterPro" id="IPR041448">
    <property type="entry name" value="TNFR16_TM"/>
</dbReference>
<evidence type="ECO:0000313" key="34">
    <source>
        <dbReference type="Proteomes" id="UP001333110"/>
    </source>
</evidence>
<dbReference type="GO" id="GO:0043204">
    <property type="term" value="C:perikaryon"/>
    <property type="evidence" value="ECO:0007669"/>
    <property type="project" value="UniProtKB-SubCell"/>
</dbReference>
<feature type="domain" description="TNFR-Cys" evidence="32">
    <location>
        <begin position="58"/>
        <end position="99"/>
    </location>
</feature>
<keyword evidence="9" id="KW-0053">Apoptosis</keyword>
<evidence type="ECO:0000256" key="17">
    <source>
        <dbReference type="ARBA" id="ARBA00023136"/>
    </source>
</evidence>
<dbReference type="Gene3D" id="2.10.50.10">
    <property type="entry name" value="Tumor Necrosis Factor Receptor, subunit A, domain 2"/>
    <property type="match status" value="2"/>
</dbReference>
<keyword evidence="34" id="KW-1185">Reference proteome</keyword>
<evidence type="ECO:0000256" key="29">
    <source>
        <dbReference type="SAM" id="Phobius"/>
    </source>
</evidence>
<evidence type="ECO:0000256" key="10">
    <source>
        <dbReference type="ARBA" id="ARBA00022729"/>
    </source>
</evidence>
<dbReference type="SUPFAM" id="SSF47986">
    <property type="entry name" value="DEATH domain"/>
    <property type="match status" value="1"/>
</dbReference>
<evidence type="ECO:0000313" key="33">
    <source>
        <dbReference type="EMBL" id="KAK4808606.1"/>
    </source>
</evidence>
<feature type="domain" description="Death" evidence="31">
    <location>
        <begin position="686"/>
        <end position="763"/>
    </location>
</feature>
<organism evidence="33 34">
    <name type="scientific">Mycteria americana</name>
    <name type="common">Wood stork</name>
    <dbReference type="NCBI Taxonomy" id="33587"/>
    <lineage>
        <taxon>Eukaryota</taxon>
        <taxon>Metazoa</taxon>
        <taxon>Chordata</taxon>
        <taxon>Craniata</taxon>
        <taxon>Vertebrata</taxon>
        <taxon>Euteleostomi</taxon>
        <taxon>Archelosauria</taxon>
        <taxon>Archosauria</taxon>
        <taxon>Dinosauria</taxon>
        <taxon>Saurischia</taxon>
        <taxon>Theropoda</taxon>
        <taxon>Coelurosauria</taxon>
        <taxon>Aves</taxon>
        <taxon>Neognathae</taxon>
        <taxon>Neoaves</taxon>
        <taxon>Aequornithes</taxon>
        <taxon>Ciconiiformes</taxon>
        <taxon>Ciconiidae</taxon>
        <taxon>Mycteria</taxon>
    </lineage>
</organism>
<feature type="region of interest" description="Disordered" evidence="28">
    <location>
        <begin position="207"/>
        <end position="233"/>
    </location>
</feature>
<dbReference type="AlphaFoldDB" id="A0AAN7RTN0"/>
<evidence type="ECO:0000256" key="5">
    <source>
        <dbReference type="ARBA" id="ARBA00022473"/>
    </source>
</evidence>
<dbReference type="GO" id="GO:0030426">
    <property type="term" value="C:growth cone"/>
    <property type="evidence" value="ECO:0007669"/>
    <property type="project" value="UniProtKB-SubCell"/>
</dbReference>
<evidence type="ECO:0000256" key="24">
    <source>
        <dbReference type="ARBA" id="ARBA00077976"/>
    </source>
</evidence>
<keyword evidence="11" id="KW-0677">Repeat</keyword>